<sequence>MERFTHFIPIPHTHTTTHAMATAQTVNYVPNSIPSYAFLSKPPPPQKKRPTQPPPATPGIRSASFSAIATWAAHVQPGSPGSPGSIPRSPRRRSSLSRRPSLSGRRPSISLTLTPSPRSTSHSFLLISTPTPSAKEFNIDLTNLGYTSVFVHLPKTPTTPAAYLTKTSKTPNMPAVNPETFPMPAAPAPSRTPKRFRSLSILRPRNRSGTQPPSPTKSTTRRAVPRSPTKFESPASIAKRKKALYASAKPKHTPLPPSLASELALMQFADGGSMNANIKRLMEAQARAAGETGVGDVYRDGKGGVWWDREEEMEYVHLLGGTGETAGKKWVSFGGEVKDGAEEDSLALASLAGIGRRDSSTSTNSNASSLDPSNVVKPAEEDAALVAVPVLAPAPAPKTKAPLLSLPSRQRAHTHHLHAKPGFFLLDLEAFNIPSTHRTPRNPRFSPVRSSFTHTSSPRMRGNTRRRPTPLKITPCVPLRGVGVDVDVDGDVVMASDEGRREFLGDSFVPTPPPAPVVREPVCPLQVKKKASRLGLGGLFGRKC</sequence>
<feature type="compositionally biased region" description="Polar residues" evidence="1">
    <location>
        <begin position="448"/>
        <end position="458"/>
    </location>
</feature>
<gene>
    <name evidence="2" type="ORF">Hypma_000208</name>
</gene>
<protein>
    <submittedName>
        <fullName evidence="2">Uncharacterized protein</fullName>
    </submittedName>
</protein>
<feature type="compositionally biased region" description="Low complexity" evidence="1">
    <location>
        <begin position="97"/>
        <end position="123"/>
    </location>
</feature>
<proteinExistence type="predicted"/>
<evidence type="ECO:0000313" key="2">
    <source>
        <dbReference type="EMBL" id="RDB18537.1"/>
    </source>
</evidence>
<comment type="caution">
    <text evidence="2">The sequence shown here is derived from an EMBL/GenBank/DDBJ whole genome shotgun (WGS) entry which is preliminary data.</text>
</comment>
<feature type="region of interest" description="Disordered" evidence="1">
    <location>
        <begin position="437"/>
        <end position="471"/>
    </location>
</feature>
<dbReference type="OrthoDB" id="3233731at2759"/>
<organism evidence="2 3">
    <name type="scientific">Hypsizygus marmoreus</name>
    <name type="common">White beech mushroom</name>
    <name type="synonym">Agaricus marmoreus</name>
    <dbReference type="NCBI Taxonomy" id="39966"/>
    <lineage>
        <taxon>Eukaryota</taxon>
        <taxon>Fungi</taxon>
        <taxon>Dikarya</taxon>
        <taxon>Basidiomycota</taxon>
        <taxon>Agaricomycotina</taxon>
        <taxon>Agaricomycetes</taxon>
        <taxon>Agaricomycetidae</taxon>
        <taxon>Agaricales</taxon>
        <taxon>Tricholomatineae</taxon>
        <taxon>Lyophyllaceae</taxon>
        <taxon>Hypsizygus</taxon>
    </lineage>
</organism>
<feature type="compositionally biased region" description="Low complexity" evidence="1">
    <location>
        <begin position="77"/>
        <end position="88"/>
    </location>
</feature>
<feature type="region of interest" description="Disordered" evidence="1">
    <location>
        <begin position="355"/>
        <end position="374"/>
    </location>
</feature>
<evidence type="ECO:0000256" key="1">
    <source>
        <dbReference type="SAM" id="MobiDB-lite"/>
    </source>
</evidence>
<feature type="compositionally biased region" description="Low complexity" evidence="1">
    <location>
        <begin position="360"/>
        <end position="369"/>
    </location>
</feature>
<dbReference type="AlphaFoldDB" id="A0A369JD61"/>
<feature type="compositionally biased region" description="Pro residues" evidence="1">
    <location>
        <begin position="41"/>
        <end position="57"/>
    </location>
</feature>
<evidence type="ECO:0000313" key="3">
    <source>
        <dbReference type="Proteomes" id="UP000076154"/>
    </source>
</evidence>
<dbReference type="InParanoid" id="A0A369JD61"/>
<feature type="region of interest" description="Disordered" evidence="1">
    <location>
        <begin position="37"/>
        <end position="61"/>
    </location>
</feature>
<name>A0A369JD61_HYPMA</name>
<accession>A0A369JD61</accession>
<dbReference type="EMBL" id="LUEZ02000101">
    <property type="protein sequence ID" value="RDB18537.1"/>
    <property type="molecule type" value="Genomic_DNA"/>
</dbReference>
<keyword evidence="3" id="KW-1185">Reference proteome</keyword>
<feature type="region of interest" description="Disordered" evidence="1">
    <location>
        <begin position="74"/>
        <end position="125"/>
    </location>
</feature>
<dbReference type="Proteomes" id="UP000076154">
    <property type="component" value="Unassembled WGS sequence"/>
</dbReference>
<feature type="region of interest" description="Disordered" evidence="1">
    <location>
        <begin position="199"/>
        <end position="237"/>
    </location>
</feature>
<reference evidence="2" key="1">
    <citation type="submission" date="2018-04" db="EMBL/GenBank/DDBJ databases">
        <title>Whole genome sequencing of Hypsizygus marmoreus.</title>
        <authorList>
            <person name="Choi I.-G."/>
            <person name="Min B."/>
            <person name="Kim J.-G."/>
            <person name="Kim S."/>
            <person name="Oh Y.-L."/>
            <person name="Kong W.-S."/>
            <person name="Park H."/>
            <person name="Jeong J."/>
            <person name="Song E.-S."/>
        </authorList>
    </citation>
    <scope>NUCLEOTIDE SEQUENCE [LARGE SCALE GENOMIC DNA]</scope>
    <source>
        <strain evidence="2">51987-8</strain>
    </source>
</reference>